<gene>
    <name evidence="2" type="ORF">POCTA_138.1.T0410263</name>
</gene>
<keyword evidence="3" id="KW-1185">Reference proteome</keyword>
<protein>
    <submittedName>
        <fullName evidence="2">Uncharacterized protein</fullName>
    </submittedName>
</protein>
<comment type="caution">
    <text evidence="2">The sequence shown here is derived from an EMBL/GenBank/DDBJ whole genome shotgun (WGS) entry which is preliminary data.</text>
</comment>
<reference evidence="2" key="1">
    <citation type="submission" date="2021-01" db="EMBL/GenBank/DDBJ databases">
        <authorList>
            <consortium name="Genoscope - CEA"/>
            <person name="William W."/>
        </authorList>
    </citation>
    <scope>NUCLEOTIDE SEQUENCE</scope>
</reference>
<feature type="region of interest" description="Disordered" evidence="1">
    <location>
        <begin position="495"/>
        <end position="542"/>
    </location>
</feature>
<proteinExistence type="predicted"/>
<evidence type="ECO:0000313" key="2">
    <source>
        <dbReference type="EMBL" id="CAD8162437.1"/>
    </source>
</evidence>
<dbReference type="EMBL" id="CAJJDP010000041">
    <property type="protein sequence ID" value="CAD8162437.1"/>
    <property type="molecule type" value="Genomic_DNA"/>
</dbReference>
<dbReference type="AlphaFoldDB" id="A0A8S1UE83"/>
<feature type="compositionally biased region" description="Basic and acidic residues" evidence="1">
    <location>
        <begin position="529"/>
        <end position="542"/>
    </location>
</feature>
<dbReference type="OrthoDB" id="302315at2759"/>
<sequence length="639" mass="74869">MFLWPEGYNRQPQNPLKQLIEKTQGDILLLLEAELFVKQARLGDALAVETLVQGTVGLLEVMFMDYEHVLSEHFEQLTNQYAIMWELIDLKLEKVNAQILTHWELVFQLLNNQLTVEIQWYFALRIISFVSQEKSALLDKNQDKLIKLYHHLEYTYVAQLIIEMMGARMNQYQQSFLSKGIQEFDQLTELQAINFTQVIHELFTKSKNKDLIDFITASQILAKMFEVIQQTNKIVTKNAAHIISIISNHYSIEMQNLDLEEEESEQITSQFHSTLFYKVIISNLHIINNIIKDYCDSKQKISQLIIKLIEIVDNLVRITDVSLWECMHQSEIMVSMIRLCNLYSKSDILSSQVERIVFYIFERALNDNHPFWAFQFIKVYQIQNNTNSMFNRQVFSFEQELNTKITKELDYITYDTQILEINSELQQSKNWERTKWELKLQQCENQKKLGSQMKINDEEMKLVEGNESKNQVKDTSEEIKGGVQNIVELSKEEQKQNINEANEDQKEEELVRDSESDSSSSSSNDSNEETQKQSDSQVKKDKSYMTVSANLEQMSFQNRKNKLNLDQIEKIRKKSIQFEKISLQMTQAGRRLSLQAGLSIKELSPTYSEFKLDLDKKVLRNINDNSILKVDELDSIINQ</sequence>
<dbReference type="Proteomes" id="UP000683925">
    <property type="component" value="Unassembled WGS sequence"/>
</dbReference>
<organism evidence="2 3">
    <name type="scientific">Paramecium octaurelia</name>
    <dbReference type="NCBI Taxonomy" id="43137"/>
    <lineage>
        <taxon>Eukaryota</taxon>
        <taxon>Sar</taxon>
        <taxon>Alveolata</taxon>
        <taxon>Ciliophora</taxon>
        <taxon>Intramacronucleata</taxon>
        <taxon>Oligohymenophorea</taxon>
        <taxon>Peniculida</taxon>
        <taxon>Parameciidae</taxon>
        <taxon>Paramecium</taxon>
    </lineage>
</organism>
<evidence type="ECO:0000313" key="3">
    <source>
        <dbReference type="Proteomes" id="UP000683925"/>
    </source>
</evidence>
<dbReference type="OMA" id="THWELVF"/>
<evidence type="ECO:0000256" key="1">
    <source>
        <dbReference type="SAM" id="MobiDB-lite"/>
    </source>
</evidence>
<accession>A0A8S1UE83</accession>
<name>A0A8S1UE83_PAROT</name>